<dbReference type="PROSITE" id="PS51207">
    <property type="entry name" value="PXA"/>
    <property type="match status" value="1"/>
</dbReference>
<dbReference type="OrthoDB" id="120967at2759"/>
<dbReference type="PROSITE" id="PS50006">
    <property type="entry name" value="FHA_DOMAIN"/>
    <property type="match status" value="1"/>
</dbReference>
<dbReference type="GO" id="GO:0035091">
    <property type="term" value="F:phosphatidylinositol binding"/>
    <property type="evidence" value="ECO:0007669"/>
    <property type="project" value="InterPro"/>
</dbReference>
<gene>
    <name evidence="8" type="ORF">CDL12_18745</name>
</gene>
<dbReference type="CDD" id="cd06872">
    <property type="entry name" value="PX_SNX19_like_plant"/>
    <property type="match status" value="1"/>
</dbReference>
<dbReference type="SMART" id="SM00313">
    <property type="entry name" value="PXA"/>
    <property type="match status" value="1"/>
</dbReference>
<name>A0A2G9GUJ6_9LAMI</name>
<dbReference type="InterPro" id="IPR001683">
    <property type="entry name" value="PX_dom"/>
</dbReference>
<dbReference type="SUPFAM" id="SSF64268">
    <property type="entry name" value="PX domain"/>
    <property type="match status" value="1"/>
</dbReference>
<dbReference type="PANTHER" id="PTHR22999">
    <property type="entry name" value="PX SERINE/THREONINE KINASE PXK"/>
    <property type="match status" value="1"/>
</dbReference>
<organism evidence="8 9">
    <name type="scientific">Handroanthus impetiginosus</name>
    <dbReference type="NCBI Taxonomy" id="429701"/>
    <lineage>
        <taxon>Eukaryota</taxon>
        <taxon>Viridiplantae</taxon>
        <taxon>Streptophyta</taxon>
        <taxon>Embryophyta</taxon>
        <taxon>Tracheophyta</taxon>
        <taxon>Spermatophyta</taxon>
        <taxon>Magnoliopsida</taxon>
        <taxon>eudicotyledons</taxon>
        <taxon>Gunneridae</taxon>
        <taxon>Pentapetalae</taxon>
        <taxon>asterids</taxon>
        <taxon>lamiids</taxon>
        <taxon>Lamiales</taxon>
        <taxon>Bignoniaceae</taxon>
        <taxon>Crescentiina</taxon>
        <taxon>Tabebuia alliance</taxon>
        <taxon>Handroanthus</taxon>
    </lineage>
</organism>
<dbReference type="Pfam" id="PF02194">
    <property type="entry name" value="PXA"/>
    <property type="match status" value="1"/>
</dbReference>
<dbReference type="InterPro" id="IPR000253">
    <property type="entry name" value="FHA_dom"/>
</dbReference>
<dbReference type="Gene3D" id="3.30.1520.10">
    <property type="entry name" value="Phox-like domain"/>
    <property type="match status" value="1"/>
</dbReference>
<evidence type="ECO:0008006" key="10">
    <source>
        <dbReference type="Google" id="ProtNLM"/>
    </source>
</evidence>
<evidence type="ECO:0000259" key="7">
    <source>
        <dbReference type="PROSITE" id="PS51207"/>
    </source>
</evidence>
<dbReference type="Pfam" id="PF00787">
    <property type="entry name" value="PX"/>
    <property type="match status" value="1"/>
</dbReference>
<evidence type="ECO:0000259" key="5">
    <source>
        <dbReference type="PROSITE" id="PS50006"/>
    </source>
</evidence>
<comment type="subcellular location">
    <subcellularLocation>
        <location evidence="1">Cytoplasm</location>
    </subcellularLocation>
</comment>
<keyword evidence="9" id="KW-1185">Reference proteome</keyword>
<dbReference type="AlphaFoldDB" id="A0A2G9GUJ6"/>
<keyword evidence="4" id="KW-0472">Membrane</keyword>
<dbReference type="Pfam" id="PF08628">
    <property type="entry name" value="Nexin_C"/>
    <property type="match status" value="1"/>
</dbReference>
<feature type="domain" description="PX" evidence="6">
    <location>
        <begin position="561"/>
        <end position="673"/>
    </location>
</feature>
<sequence>MKKVMESLEDLIEEAKLRTVWWILCIFAVSYFLTHTSKSMLMNIPIAILLVSGLRILFNEVEFRWKVRNDRPKSYLSHLEKKQLSVNDSRLTTTPPPQKWKRKVDSPVVEAAMEDFISKLLHDFVIDLWYSDITPDKEAPELIRAIIMDVLGEVSARIKEVNLVDMLTRDVVDLIGDHLDLFRRNQAAIGVDVMGTLSSKERDERLKHHLLASKQLHPALISPDCEYKVLQRLMGGLLAVVLRPREAQCPLVRCIARELLTCLVLQPIMNLASPGYINELIEYIILAYNNEGSKDVATGQSPKMEVYKHEPTVSGEHGRSGDSNLRKIVPSNNQETGLSFTQLDHKRMLESSGSGHPLSSTVQDEPIHARNAEWAKVFDAATQRRTEVLMPENLENMWAIGRNYKKKLQKKGIPGNQAAVVTDSVSEVPKQKPETHVGIEEKASMQLPPRPQQDTRPTDFSIDALSRPQELKKEVFLKGSSSIHELENTAAVVSLENRNKLKRSNSTSDLKVQSNPEDMFVSKGHAPIINEYYNADFNKHNAQSLMNSSGTILRREGMQAPKLKCRVVGAYFEKLGSTSFAVYSIAVTDADKNTWFVKRRYRNFERLHRHLKDIPNYTLHLPPKRIFSSSTEDAFVHQRCIQLDKYLQDLLSIANVAEQHEVWDFLSASSKNYSFGKSSSVMRTLAVNVDDAVDDIVRQFKGVSDGLLWKVAAPASSFDQASSVTGRNLSWNADDVNKLTMRQSAPESVNSFSDNDEGDKDVIHGEQEVEAVSVIQSNGWHSDYEPNSKGFPPGVVKHDENVNLDSEEIHNLRLKSESSSVSRCPESSLALTSVPQEDATRVPPEWTPPNLSVPVLNLVDNVFQLNRRGWLRRQVFWISKQILQLVMEDAIDDWLLRQIQWLRSEDVIAQGIRWVQDVLWPDGTFFLRLRAQGQVNDCEACLGPQQTRQPGGMRGSHLGSFEQQLEAARRASDVKKMLFNGAPATLVSLIGHKQYRRCTRDIYYFLQSTVCLKQLGYGILELVLISVFPELRDLVMDIHENMRP</sequence>
<dbReference type="Proteomes" id="UP000231279">
    <property type="component" value="Unassembled WGS sequence"/>
</dbReference>
<dbReference type="InterPro" id="IPR013937">
    <property type="entry name" value="Sorting_nexin_C"/>
</dbReference>
<protein>
    <recommendedName>
        <fullName evidence="10">Intermediate filament-like protein</fullName>
    </recommendedName>
</protein>
<feature type="region of interest" description="Disordered" evidence="3">
    <location>
        <begin position="422"/>
        <end position="460"/>
    </location>
</feature>
<dbReference type="InterPro" id="IPR051837">
    <property type="entry name" value="SortingNexin/PXDomain-PKLike"/>
</dbReference>
<reference evidence="9" key="1">
    <citation type="journal article" date="2018" name="Gigascience">
        <title>Genome assembly of the Pink Ipe (Handroanthus impetiginosus, Bignoniaceae), a highly valued, ecologically keystone Neotropical timber forest tree.</title>
        <authorList>
            <person name="Silva-Junior O.B."/>
            <person name="Grattapaglia D."/>
            <person name="Novaes E."/>
            <person name="Collevatti R.G."/>
        </authorList>
    </citation>
    <scope>NUCLEOTIDE SEQUENCE [LARGE SCALE GENOMIC DNA]</scope>
    <source>
        <strain evidence="9">cv. UFG-1</strain>
    </source>
</reference>
<evidence type="ECO:0000256" key="1">
    <source>
        <dbReference type="ARBA" id="ARBA00004496"/>
    </source>
</evidence>
<feature type="transmembrane region" description="Helical" evidence="4">
    <location>
        <begin position="15"/>
        <end position="33"/>
    </location>
</feature>
<dbReference type="STRING" id="429701.A0A2G9GUJ6"/>
<evidence type="ECO:0000256" key="4">
    <source>
        <dbReference type="SAM" id="Phobius"/>
    </source>
</evidence>
<feature type="compositionally biased region" description="Basic and acidic residues" evidence="3">
    <location>
        <begin position="429"/>
        <end position="443"/>
    </location>
</feature>
<dbReference type="SMART" id="SM00312">
    <property type="entry name" value="PX"/>
    <property type="match status" value="1"/>
</dbReference>
<accession>A0A2G9GUJ6</accession>
<comment type="caution">
    <text evidence="8">The sequence shown here is derived from an EMBL/GenBank/DDBJ whole genome shotgun (WGS) entry which is preliminary data.</text>
</comment>
<evidence type="ECO:0000256" key="2">
    <source>
        <dbReference type="ARBA" id="ARBA00022490"/>
    </source>
</evidence>
<evidence type="ECO:0000313" key="9">
    <source>
        <dbReference type="Proteomes" id="UP000231279"/>
    </source>
</evidence>
<proteinExistence type="predicted"/>
<dbReference type="InterPro" id="IPR036871">
    <property type="entry name" value="PX_dom_sf"/>
</dbReference>
<dbReference type="EMBL" id="NKXS01003736">
    <property type="protein sequence ID" value="PIN08680.1"/>
    <property type="molecule type" value="Genomic_DNA"/>
</dbReference>
<evidence type="ECO:0000256" key="3">
    <source>
        <dbReference type="SAM" id="MobiDB-lite"/>
    </source>
</evidence>
<dbReference type="GO" id="GO:0005768">
    <property type="term" value="C:endosome"/>
    <property type="evidence" value="ECO:0007669"/>
    <property type="project" value="UniProtKB-ARBA"/>
</dbReference>
<feature type="domain" description="PXA" evidence="7">
    <location>
        <begin position="106"/>
        <end position="289"/>
    </location>
</feature>
<dbReference type="GO" id="GO:0016020">
    <property type="term" value="C:membrane"/>
    <property type="evidence" value="ECO:0007669"/>
    <property type="project" value="UniProtKB-ARBA"/>
</dbReference>
<dbReference type="InterPro" id="IPR003114">
    <property type="entry name" value="Phox_assoc"/>
</dbReference>
<dbReference type="PANTHER" id="PTHR22999:SF23">
    <property type="entry name" value="SORTING NEXIN-16"/>
    <property type="match status" value="1"/>
</dbReference>
<keyword evidence="2" id="KW-0963">Cytoplasm</keyword>
<keyword evidence="4" id="KW-1133">Transmembrane helix</keyword>
<keyword evidence="4" id="KW-0812">Transmembrane</keyword>
<feature type="domain" description="FHA" evidence="5">
    <location>
        <begin position="499"/>
        <end position="558"/>
    </location>
</feature>
<evidence type="ECO:0000313" key="8">
    <source>
        <dbReference type="EMBL" id="PIN08680.1"/>
    </source>
</evidence>
<dbReference type="PROSITE" id="PS50195">
    <property type="entry name" value="PX"/>
    <property type="match status" value="1"/>
</dbReference>
<evidence type="ECO:0000259" key="6">
    <source>
        <dbReference type="PROSITE" id="PS50195"/>
    </source>
</evidence>